<sequence>MTFSSLFFLVLIVACPLGMMLMMRGGHGMGMSGMHGGESKETSVQDQRTAGLEAEVARLRGDKVTQAAVTPTVVDSAVHDFAGHRH</sequence>
<protein>
    <recommendedName>
        <fullName evidence="3">DUF2933 domain-containing protein</fullName>
    </recommendedName>
</protein>
<reference evidence="1 2" key="1">
    <citation type="submission" date="2020-10" db="EMBL/GenBank/DDBJ databases">
        <title>Ca. Dormibacterota MAGs.</title>
        <authorList>
            <person name="Montgomery K."/>
        </authorList>
    </citation>
    <scope>NUCLEOTIDE SEQUENCE [LARGE SCALE GENOMIC DNA]</scope>
    <source>
        <strain evidence="1">Mitchell_Peninsula_5</strain>
    </source>
</reference>
<gene>
    <name evidence="1" type="ORF">JF887_07645</name>
</gene>
<accession>A0A934NG02</accession>
<dbReference type="AlphaFoldDB" id="A0A934NG02"/>
<evidence type="ECO:0000313" key="1">
    <source>
        <dbReference type="EMBL" id="MBJ7609290.1"/>
    </source>
</evidence>
<name>A0A934NG02_9BACT</name>
<evidence type="ECO:0000313" key="2">
    <source>
        <dbReference type="Proteomes" id="UP000614410"/>
    </source>
</evidence>
<comment type="caution">
    <text evidence="1">The sequence shown here is derived from an EMBL/GenBank/DDBJ whole genome shotgun (WGS) entry which is preliminary data.</text>
</comment>
<proteinExistence type="predicted"/>
<organism evidence="1 2">
    <name type="scientific">Candidatus Amunia macphersoniae</name>
    <dbReference type="NCBI Taxonomy" id="3127014"/>
    <lineage>
        <taxon>Bacteria</taxon>
        <taxon>Bacillati</taxon>
        <taxon>Candidatus Dormiibacterota</taxon>
        <taxon>Candidatus Dormibacteria</taxon>
        <taxon>Candidatus Aeolococcales</taxon>
        <taxon>Candidatus Aeolococcaceae</taxon>
        <taxon>Candidatus Amunia</taxon>
    </lineage>
</organism>
<evidence type="ECO:0008006" key="3">
    <source>
        <dbReference type="Google" id="ProtNLM"/>
    </source>
</evidence>
<dbReference type="Proteomes" id="UP000614410">
    <property type="component" value="Unassembled WGS sequence"/>
</dbReference>
<dbReference type="EMBL" id="JAEKNN010000034">
    <property type="protein sequence ID" value="MBJ7609290.1"/>
    <property type="molecule type" value="Genomic_DNA"/>
</dbReference>